<evidence type="ECO:0000313" key="11">
    <source>
        <dbReference type="Proteomes" id="UP000198635"/>
    </source>
</evidence>
<comment type="subcellular location">
    <subcellularLocation>
        <location evidence="1">Cell inner membrane</location>
        <topology evidence="1">Multi-pass membrane protein</topology>
    </subcellularLocation>
</comment>
<dbReference type="Pfam" id="PF00015">
    <property type="entry name" value="MCPsignal"/>
    <property type="match status" value="1"/>
</dbReference>
<evidence type="ECO:0000256" key="5">
    <source>
        <dbReference type="PROSITE-ProRule" id="PRU00284"/>
    </source>
</evidence>
<evidence type="ECO:0000259" key="9">
    <source>
        <dbReference type="PROSITE" id="PS50885"/>
    </source>
</evidence>
<comment type="similarity">
    <text evidence="4">Belongs to the methyl-accepting chemotaxis (MCP) protein family.</text>
</comment>
<dbReference type="SMART" id="SM00283">
    <property type="entry name" value="MA"/>
    <property type="match status" value="1"/>
</dbReference>
<dbReference type="Gene3D" id="3.30.450.290">
    <property type="match status" value="1"/>
</dbReference>
<feature type="transmembrane region" description="Helical" evidence="6">
    <location>
        <begin position="187"/>
        <end position="208"/>
    </location>
</feature>
<dbReference type="GO" id="GO:0005886">
    <property type="term" value="C:plasma membrane"/>
    <property type="evidence" value="ECO:0007669"/>
    <property type="project" value="UniProtKB-SubCell"/>
</dbReference>
<dbReference type="Gene3D" id="1.10.287.950">
    <property type="entry name" value="Methyl-accepting chemotaxis protein"/>
    <property type="match status" value="1"/>
</dbReference>
<dbReference type="AlphaFoldDB" id="A0A1I3ZBK3"/>
<keyword evidence="3 5" id="KW-0807">Transducer</keyword>
<dbReference type="GO" id="GO:0007165">
    <property type="term" value="P:signal transduction"/>
    <property type="evidence" value="ECO:0007669"/>
    <property type="project" value="UniProtKB-KW"/>
</dbReference>
<dbReference type="PROSITE" id="PS50111">
    <property type="entry name" value="CHEMOTAXIS_TRANSDUC_2"/>
    <property type="match status" value="1"/>
</dbReference>
<protein>
    <submittedName>
        <fullName evidence="10">Methyl-accepting chemotaxis protein</fullName>
    </submittedName>
</protein>
<dbReference type="InterPro" id="IPR004090">
    <property type="entry name" value="Chemotax_Me-accpt_rcpt"/>
</dbReference>
<accession>A0A1I3ZBK3</accession>
<reference evidence="11" key="1">
    <citation type="submission" date="2016-10" db="EMBL/GenBank/DDBJ databases">
        <authorList>
            <person name="Varghese N."/>
            <person name="Submissions S."/>
        </authorList>
    </citation>
    <scope>NUCLEOTIDE SEQUENCE [LARGE SCALE GENOMIC DNA]</scope>
    <source>
        <strain evidence="11">DSM 5918</strain>
    </source>
</reference>
<keyword evidence="11" id="KW-1185">Reference proteome</keyword>
<dbReference type="PROSITE" id="PS50192">
    <property type="entry name" value="T_SNARE"/>
    <property type="match status" value="1"/>
</dbReference>
<evidence type="ECO:0000256" key="4">
    <source>
        <dbReference type="ARBA" id="ARBA00029447"/>
    </source>
</evidence>
<dbReference type="InterPro" id="IPR004089">
    <property type="entry name" value="MCPsignal_dom"/>
</dbReference>
<keyword evidence="6" id="KW-1133">Transmembrane helix</keyword>
<dbReference type="EMBL" id="FORX01000023">
    <property type="protein sequence ID" value="SFK40976.1"/>
    <property type="molecule type" value="Genomic_DNA"/>
</dbReference>
<feature type="domain" description="T-SNARE coiled-coil homology" evidence="8">
    <location>
        <begin position="440"/>
        <end position="502"/>
    </location>
</feature>
<dbReference type="GO" id="GO:0004888">
    <property type="term" value="F:transmembrane signaling receptor activity"/>
    <property type="evidence" value="ECO:0007669"/>
    <property type="project" value="InterPro"/>
</dbReference>
<dbReference type="SUPFAM" id="SSF58104">
    <property type="entry name" value="Methyl-accepting chemotaxis protein (MCP) signaling domain"/>
    <property type="match status" value="1"/>
</dbReference>
<organism evidence="10 11">
    <name type="scientific">Desulfomicrobium apsheronum</name>
    <dbReference type="NCBI Taxonomy" id="52560"/>
    <lineage>
        <taxon>Bacteria</taxon>
        <taxon>Pseudomonadati</taxon>
        <taxon>Thermodesulfobacteriota</taxon>
        <taxon>Desulfovibrionia</taxon>
        <taxon>Desulfovibrionales</taxon>
        <taxon>Desulfomicrobiaceae</taxon>
        <taxon>Desulfomicrobium</taxon>
    </lineage>
</organism>
<keyword evidence="6" id="KW-0812">Transmembrane</keyword>
<evidence type="ECO:0000256" key="6">
    <source>
        <dbReference type="SAM" id="Phobius"/>
    </source>
</evidence>
<sequence length="554" mass="59202">MDIFRRSLAAKMLGITALVLLVFFGVLFWTTFFMQRSSTLHEVEITAERTAEMLALAIREPMALGDNAGTTQKFDEVGERYDDIDIHLANFKGNITYSTSEQFLRGEIADVVKAPELAGMLKERLKTDGMSQVITEIDGVSSYLEVKTIPNEPACHHCHGGNQPVLGLLVMRQDISRQMGTLMDGQIKAGAIMATGMVVLLGCLAFFMRLAIFKPVHAVALATEKVSKGDLTVRVETKSRDQIGQLAQSVNTMTENMGAMMREIITGVGTLSDASGQLTSVSETVAVVARDNQERSNSVAAAAEEMSQNLRSVAAATEQATVNISTVAAASEEMSTTIEEISRSTGRAREITAQAVSAAQATSTDVDRLGAVASEINSVTQTITAISSQTNLLALNATIEAARAGEAGRGFAVVANEIKELANQTAEATDEIRSKISGIQGATDQTILRIGEITRVITDIDSIVATIAAAVEEQSTTTRDIAQNIGQASQGLDEVNHNVTQTSGVAGEITVQIAEVSNSASNMSRNGETVREHAEELRALSEQLKGLVQMFRIS</sequence>
<feature type="transmembrane region" description="Helical" evidence="6">
    <location>
        <begin position="12"/>
        <end position="32"/>
    </location>
</feature>
<dbReference type="Gene3D" id="1.10.8.500">
    <property type="entry name" value="HAMP domain in histidine kinase"/>
    <property type="match status" value="1"/>
</dbReference>
<dbReference type="STRING" id="52560.SAMN04488082_12313"/>
<evidence type="ECO:0000256" key="1">
    <source>
        <dbReference type="ARBA" id="ARBA00004429"/>
    </source>
</evidence>
<dbReference type="PANTHER" id="PTHR32089">
    <property type="entry name" value="METHYL-ACCEPTING CHEMOTAXIS PROTEIN MCPB"/>
    <property type="match status" value="1"/>
</dbReference>
<evidence type="ECO:0000256" key="2">
    <source>
        <dbReference type="ARBA" id="ARBA00022519"/>
    </source>
</evidence>
<evidence type="ECO:0000259" key="8">
    <source>
        <dbReference type="PROSITE" id="PS50192"/>
    </source>
</evidence>
<feature type="domain" description="Methyl-accepting transducer" evidence="7">
    <location>
        <begin position="281"/>
        <end position="517"/>
    </location>
</feature>
<dbReference type="GO" id="GO:0006935">
    <property type="term" value="P:chemotaxis"/>
    <property type="evidence" value="ECO:0007669"/>
    <property type="project" value="InterPro"/>
</dbReference>
<dbReference type="InterPro" id="IPR000727">
    <property type="entry name" value="T_SNARE_dom"/>
</dbReference>
<dbReference type="SMART" id="SM00304">
    <property type="entry name" value="HAMP"/>
    <property type="match status" value="1"/>
</dbReference>
<dbReference type="PROSITE" id="PS50885">
    <property type="entry name" value="HAMP"/>
    <property type="match status" value="1"/>
</dbReference>
<keyword evidence="6" id="KW-0472">Membrane</keyword>
<dbReference type="PRINTS" id="PR00260">
    <property type="entry name" value="CHEMTRNSDUCR"/>
</dbReference>
<keyword evidence="2" id="KW-1003">Cell membrane</keyword>
<dbReference type="CDD" id="cd06225">
    <property type="entry name" value="HAMP"/>
    <property type="match status" value="1"/>
</dbReference>
<name>A0A1I3ZBK3_9BACT</name>
<dbReference type="RefSeq" id="WP_092378757.1">
    <property type="nucleotide sequence ID" value="NZ_FORX01000023.1"/>
</dbReference>
<proteinExistence type="inferred from homology"/>
<evidence type="ECO:0000313" key="10">
    <source>
        <dbReference type="EMBL" id="SFK40976.1"/>
    </source>
</evidence>
<gene>
    <name evidence="10" type="ORF">SAMN04488082_12313</name>
</gene>
<evidence type="ECO:0000256" key="3">
    <source>
        <dbReference type="ARBA" id="ARBA00023224"/>
    </source>
</evidence>
<keyword evidence="2" id="KW-0997">Cell inner membrane</keyword>
<dbReference type="InterPro" id="IPR003660">
    <property type="entry name" value="HAMP_dom"/>
</dbReference>
<evidence type="ECO:0000259" key="7">
    <source>
        <dbReference type="PROSITE" id="PS50111"/>
    </source>
</evidence>
<dbReference type="Proteomes" id="UP000198635">
    <property type="component" value="Unassembled WGS sequence"/>
</dbReference>
<dbReference type="OrthoDB" id="9816383at2"/>
<feature type="domain" description="HAMP" evidence="9">
    <location>
        <begin position="210"/>
        <end position="262"/>
    </location>
</feature>
<dbReference type="PANTHER" id="PTHR32089:SF112">
    <property type="entry name" value="LYSOZYME-LIKE PROTEIN-RELATED"/>
    <property type="match status" value="1"/>
</dbReference>
<dbReference type="Pfam" id="PF00672">
    <property type="entry name" value="HAMP"/>
    <property type="match status" value="1"/>
</dbReference>